<organism evidence="2 3">
    <name type="scientific">Leptolyngbya subtilissima DQ-A4</name>
    <dbReference type="NCBI Taxonomy" id="2933933"/>
    <lineage>
        <taxon>Bacteria</taxon>
        <taxon>Bacillati</taxon>
        <taxon>Cyanobacteriota</taxon>
        <taxon>Cyanophyceae</taxon>
        <taxon>Leptolyngbyales</taxon>
        <taxon>Leptolyngbyaceae</taxon>
        <taxon>Leptolyngbya group</taxon>
        <taxon>Leptolyngbya</taxon>
    </lineage>
</organism>
<accession>A0ABV0KBN1</accession>
<keyword evidence="1" id="KW-0812">Transmembrane</keyword>
<comment type="caution">
    <text evidence="2">The sequence shown here is derived from an EMBL/GenBank/DDBJ whole genome shotgun (WGS) entry which is preliminary data.</text>
</comment>
<evidence type="ECO:0000313" key="2">
    <source>
        <dbReference type="EMBL" id="MEP0950157.1"/>
    </source>
</evidence>
<keyword evidence="1" id="KW-1133">Transmembrane helix</keyword>
<dbReference type="Pfam" id="PF04657">
    <property type="entry name" value="DMT_YdcZ"/>
    <property type="match status" value="1"/>
</dbReference>
<name>A0ABV0KBN1_9CYAN</name>
<dbReference type="PANTHER" id="PTHR34821:SF2">
    <property type="entry name" value="INNER MEMBRANE PROTEIN YDCZ"/>
    <property type="match status" value="1"/>
</dbReference>
<feature type="transmembrane region" description="Helical" evidence="1">
    <location>
        <begin position="147"/>
        <end position="163"/>
    </location>
</feature>
<gene>
    <name evidence="2" type="ORF">NC992_25010</name>
</gene>
<dbReference type="Proteomes" id="UP001482513">
    <property type="component" value="Unassembled WGS sequence"/>
</dbReference>
<keyword evidence="3" id="KW-1185">Reference proteome</keyword>
<evidence type="ECO:0000313" key="3">
    <source>
        <dbReference type="Proteomes" id="UP001482513"/>
    </source>
</evidence>
<keyword evidence="1" id="KW-0472">Membrane</keyword>
<sequence length="164" mass="17513">MVSLRLSDLQKVASRCQICLFLGLALGSGALLPIQASLNAQLARSLDSVPLAADISYLTGTVVLMALLLSGRFDPPDWSALGQTPRWSWVGGVLGAWYITSSTYFVSVLGTTLTLGLVVGGQAIVGVITDHHGWLGVPRHRLTPHRRVALGLLTVSLFLLTQPR</sequence>
<dbReference type="RefSeq" id="WP_190706964.1">
    <property type="nucleotide sequence ID" value="NZ_JAMPKX010000021.1"/>
</dbReference>
<dbReference type="InterPro" id="IPR006750">
    <property type="entry name" value="YdcZ"/>
</dbReference>
<feature type="transmembrane region" description="Helical" evidence="1">
    <location>
        <begin position="113"/>
        <end position="135"/>
    </location>
</feature>
<reference evidence="2 3" key="1">
    <citation type="submission" date="2022-04" db="EMBL/GenBank/DDBJ databases">
        <title>Positive selection, recombination, and allopatry shape intraspecific diversity of widespread and dominant cyanobacteria.</title>
        <authorList>
            <person name="Wei J."/>
            <person name="Shu W."/>
            <person name="Hu C."/>
        </authorList>
    </citation>
    <scope>NUCLEOTIDE SEQUENCE [LARGE SCALE GENOMIC DNA]</scope>
    <source>
        <strain evidence="2 3">DQ-A4</strain>
    </source>
</reference>
<evidence type="ECO:0000256" key="1">
    <source>
        <dbReference type="SAM" id="Phobius"/>
    </source>
</evidence>
<proteinExistence type="predicted"/>
<dbReference type="EMBL" id="JAMPKX010000021">
    <property type="protein sequence ID" value="MEP0950157.1"/>
    <property type="molecule type" value="Genomic_DNA"/>
</dbReference>
<protein>
    <submittedName>
        <fullName evidence="2">DMT family transporter</fullName>
    </submittedName>
</protein>
<dbReference type="PANTHER" id="PTHR34821">
    <property type="entry name" value="INNER MEMBRANE PROTEIN YDCZ"/>
    <property type="match status" value="1"/>
</dbReference>
<feature type="transmembrane region" description="Helical" evidence="1">
    <location>
        <begin position="55"/>
        <end position="75"/>
    </location>
</feature>